<dbReference type="Pfam" id="PF07885">
    <property type="entry name" value="Ion_trans_2"/>
    <property type="match status" value="1"/>
</dbReference>
<feature type="compositionally biased region" description="Polar residues" evidence="1">
    <location>
        <begin position="544"/>
        <end position="555"/>
    </location>
</feature>
<feature type="transmembrane region" description="Helical" evidence="2">
    <location>
        <begin position="48"/>
        <end position="68"/>
    </location>
</feature>
<keyword evidence="2" id="KW-0472">Membrane</keyword>
<dbReference type="EMBL" id="CAADGD010000001">
    <property type="protein sequence ID" value="VFK68246.1"/>
    <property type="molecule type" value="Genomic_DNA"/>
</dbReference>
<organism evidence="5">
    <name type="scientific">Candidatus Kentrum sp. UNK</name>
    <dbReference type="NCBI Taxonomy" id="2126344"/>
    <lineage>
        <taxon>Bacteria</taxon>
        <taxon>Pseudomonadati</taxon>
        <taxon>Pseudomonadota</taxon>
        <taxon>Gammaproteobacteria</taxon>
        <taxon>Candidatus Kentrum</taxon>
    </lineage>
</organism>
<keyword evidence="2" id="KW-1133">Transmembrane helix</keyword>
<keyword evidence="2" id="KW-0812">Transmembrane</keyword>
<evidence type="ECO:0000259" key="3">
    <source>
        <dbReference type="Pfam" id="PF07885"/>
    </source>
</evidence>
<gene>
    <name evidence="4" type="ORF">BECKUNK1418G_GA0071005_10029</name>
    <name evidence="5" type="ORF">BECKUNK1418H_GA0071006_10019</name>
</gene>
<feature type="region of interest" description="Disordered" evidence="1">
    <location>
        <begin position="338"/>
        <end position="360"/>
    </location>
</feature>
<feature type="domain" description="Potassium channel" evidence="3">
    <location>
        <begin position="442"/>
        <end position="496"/>
    </location>
</feature>
<evidence type="ECO:0000256" key="2">
    <source>
        <dbReference type="SAM" id="Phobius"/>
    </source>
</evidence>
<feature type="transmembrane region" description="Helical" evidence="2">
    <location>
        <begin position="80"/>
        <end position="98"/>
    </location>
</feature>
<feature type="region of interest" description="Disordered" evidence="1">
    <location>
        <begin position="415"/>
        <end position="440"/>
    </location>
</feature>
<evidence type="ECO:0000256" key="1">
    <source>
        <dbReference type="SAM" id="MobiDB-lite"/>
    </source>
</evidence>
<evidence type="ECO:0000313" key="5">
    <source>
        <dbReference type="EMBL" id="VFK68246.1"/>
    </source>
</evidence>
<feature type="transmembrane region" description="Helical" evidence="2">
    <location>
        <begin position="20"/>
        <end position="42"/>
    </location>
</feature>
<dbReference type="SUPFAM" id="SSF81324">
    <property type="entry name" value="Voltage-gated potassium channels"/>
    <property type="match status" value="1"/>
</dbReference>
<sequence length="555" mass="62606">MTDTSDVNETQEKPSSANRWHTSTVMTALLTLAVTFIAVYLILSKGELETGIIIGILVFLLVALIFFSFRKADYENAFQVFINLPVGIFLFGVIFFQLEYNSLEKGGNVVDFSPAWEAWFLLGAALVVTAVAMFITTSVYSRSKNSGRDGLWKKFKESARKVVTEQNGAALLSFFAQFLTVTFLLGMSLAIADKFGVHGDVVLIDVSKKIDMPEKVLPRCDNPKDMDKYAMLFETGSSTPLVKLSENDRYPNLPYGKGEGMGFIGFDDDQNRVYILENINELVDVVWKQEPCDMVFSMEVFPNFKSGEVDGGDIFNLAMAEKRRVAIEKELHKIINGRSESSGGSWRPRPRINLPTSENRRDKYPNWHTEFFGKQGNEKDFELVLRDKKTPSNEKHAAVLLTPISMVVSANRMGYKPEDKNDEEPTMNSGTNVKSKSTRSQKSQKKFIDYLYFMIYTITTTGYGDLHPKGDFARLLVSIANLIEVFFGVIFINVLIAHGMLRYHGQFQQEDKKTLPKIKEDTSKLANEGVRSDNEANRSRETSARVTEQPNPNKT</sequence>
<dbReference type="InterPro" id="IPR013099">
    <property type="entry name" value="K_chnl_dom"/>
</dbReference>
<reference evidence="5" key="1">
    <citation type="submission" date="2019-02" db="EMBL/GenBank/DDBJ databases">
        <authorList>
            <person name="Gruber-Vodicka R. H."/>
            <person name="Seah K. B. B."/>
        </authorList>
    </citation>
    <scope>NUCLEOTIDE SEQUENCE</scope>
    <source>
        <strain evidence="5">BECK_BY19</strain>
        <strain evidence="4">BECK_BY8</strain>
    </source>
</reference>
<feature type="transmembrane region" description="Helical" evidence="2">
    <location>
        <begin position="118"/>
        <end position="140"/>
    </location>
</feature>
<feature type="compositionally biased region" description="Basic and acidic residues" evidence="1">
    <location>
        <begin position="530"/>
        <end position="543"/>
    </location>
</feature>
<protein>
    <submittedName>
        <fullName evidence="5">Ion channel</fullName>
    </submittedName>
</protein>
<dbReference type="Gene3D" id="1.10.287.70">
    <property type="match status" value="1"/>
</dbReference>
<proteinExistence type="predicted"/>
<accession>A0A451AQD9</accession>
<name>A0A451AQD9_9GAMM</name>
<feature type="region of interest" description="Disordered" evidence="1">
    <location>
        <begin position="511"/>
        <end position="555"/>
    </location>
</feature>
<evidence type="ECO:0000313" key="4">
    <source>
        <dbReference type="EMBL" id="VFK58098.1"/>
    </source>
</evidence>
<feature type="transmembrane region" description="Helical" evidence="2">
    <location>
        <begin position="472"/>
        <end position="496"/>
    </location>
</feature>
<dbReference type="EMBL" id="CAADFZ010000002">
    <property type="protein sequence ID" value="VFK58098.1"/>
    <property type="molecule type" value="Genomic_DNA"/>
</dbReference>
<dbReference type="AlphaFoldDB" id="A0A451AQD9"/>
<feature type="compositionally biased region" description="Basic and acidic residues" evidence="1">
    <location>
        <begin position="511"/>
        <end position="523"/>
    </location>
</feature>